<keyword evidence="3" id="KW-1133">Transmembrane helix</keyword>
<evidence type="ECO:0000256" key="3">
    <source>
        <dbReference type="SAM" id="Phobius"/>
    </source>
</evidence>
<evidence type="ECO:0000259" key="5">
    <source>
        <dbReference type="Pfam" id="PF04909"/>
    </source>
</evidence>
<evidence type="ECO:0000259" key="6">
    <source>
        <dbReference type="Pfam" id="PF07331"/>
    </source>
</evidence>
<dbReference type="Proteomes" id="UP000601435">
    <property type="component" value="Unassembled WGS sequence"/>
</dbReference>
<dbReference type="Pfam" id="PF04909">
    <property type="entry name" value="Amidohydro_2"/>
    <property type="match status" value="1"/>
</dbReference>
<name>A0A812T3P3_9DINO</name>
<feature type="domain" description="DUF1468" evidence="6">
    <location>
        <begin position="8"/>
        <end position="122"/>
    </location>
</feature>
<feature type="domain" description="Amidohydrolase-related" evidence="5">
    <location>
        <begin position="193"/>
        <end position="489"/>
    </location>
</feature>
<evidence type="ECO:0000256" key="1">
    <source>
        <dbReference type="ARBA" id="ARBA00023239"/>
    </source>
</evidence>
<comment type="similarity">
    <text evidence="2">Belongs to the metallo-dependent hydrolases superfamily.</text>
</comment>
<dbReference type="InterPro" id="IPR009936">
    <property type="entry name" value="DUF1468"/>
</dbReference>
<keyword evidence="4" id="KW-0732">Signal</keyword>
<protein>
    <submittedName>
        <fullName evidence="7">Acmsd protein</fullName>
    </submittedName>
</protein>
<keyword evidence="2" id="KW-0210">Decarboxylase</keyword>
<feature type="signal peptide" evidence="4">
    <location>
        <begin position="1"/>
        <end position="26"/>
    </location>
</feature>
<dbReference type="InterPro" id="IPR006680">
    <property type="entry name" value="Amidohydro-rel"/>
</dbReference>
<keyword evidence="3" id="KW-0812">Transmembrane</keyword>
<dbReference type="GO" id="GO:0016831">
    <property type="term" value="F:carboxy-lyase activity"/>
    <property type="evidence" value="ECO:0007669"/>
    <property type="project" value="UniProtKB-KW"/>
</dbReference>
<organism evidence="7 8">
    <name type="scientific">Symbiodinium necroappetens</name>
    <dbReference type="NCBI Taxonomy" id="1628268"/>
    <lineage>
        <taxon>Eukaryota</taxon>
        <taxon>Sar</taxon>
        <taxon>Alveolata</taxon>
        <taxon>Dinophyceae</taxon>
        <taxon>Suessiales</taxon>
        <taxon>Symbiodiniaceae</taxon>
        <taxon>Symbiodinium</taxon>
    </lineage>
</organism>
<keyword evidence="1 2" id="KW-0456">Lyase</keyword>
<dbReference type="PANTHER" id="PTHR21240:SF28">
    <property type="entry name" value="ISO-OROTATE DECARBOXYLASE (EUROFUNG)"/>
    <property type="match status" value="1"/>
</dbReference>
<dbReference type="InterPro" id="IPR032465">
    <property type="entry name" value="ACMSD"/>
</dbReference>
<dbReference type="OrthoDB" id="191270at2759"/>
<dbReference type="Pfam" id="PF07331">
    <property type="entry name" value="TctB"/>
    <property type="match status" value="1"/>
</dbReference>
<sequence>MIVGIMTLIFCVVGLLSQVFTRSVQAARVAAGEVRREVHYDTAVDHGDIDRKTMFARAATFLGYLVLFIVLMATIGLIPTIPIFVAAFMWFEGREKWHVILAHSVALTLFVYFVFDQLLRIPCRDGPKSHSVSSGMLDDLRESSIPSNQKECDMQYLDAFNHFFPKPLWDKIQTFEGAGKNIGKRMQNIPCIFDLDERLRVMDQFENYRQVISLGMPPIEQMGTPEATPELARLGNEGFAELCAKYPERFPGYLAALPMNNPDEAIKELERVFSANDEAVGVQVHTNVNGAPLDDERFFGIFETAQKYDRPVFLHPSRGEEMPDYAAEDKSRYEIWWTFGWPYETSAAMARIVLSGMMDKLPNLKLLAHHLGAMVPYFEGRVGPGQDQLGKRTSTEDLSHVLRDLKKRPFDYFKDFYADTAVFGSRPATVCGLEFYGVDKVLFASDSPFDPEKGPGYIRDTIAVLNSLDLPRDDMEKICFRNAQKLFRIQ</sequence>
<dbReference type="SUPFAM" id="SSF51556">
    <property type="entry name" value="Metallo-dependent hydrolases"/>
    <property type="match status" value="1"/>
</dbReference>
<feature type="transmembrane region" description="Helical" evidence="3">
    <location>
        <begin position="97"/>
        <end position="115"/>
    </location>
</feature>
<dbReference type="GO" id="GO:0019748">
    <property type="term" value="P:secondary metabolic process"/>
    <property type="evidence" value="ECO:0007669"/>
    <property type="project" value="TreeGrafter"/>
</dbReference>
<dbReference type="GO" id="GO:0016787">
    <property type="term" value="F:hydrolase activity"/>
    <property type="evidence" value="ECO:0007669"/>
    <property type="project" value="InterPro"/>
</dbReference>
<comment type="caution">
    <text evidence="7">The sequence shown here is derived from an EMBL/GenBank/DDBJ whole genome shotgun (WGS) entry which is preliminary data.</text>
</comment>
<dbReference type="Gene3D" id="3.20.20.140">
    <property type="entry name" value="Metal-dependent hydrolases"/>
    <property type="match status" value="1"/>
</dbReference>
<evidence type="ECO:0000256" key="2">
    <source>
        <dbReference type="RuleBase" id="RU366045"/>
    </source>
</evidence>
<dbReference type="AlphaFoldDB" id="A0A812T3P3"/>
<feature type="transmembrane region" description="Helical" evidence="3">
    <location>
        <begin position="61"/>
        <end position="90"/>
    </location>
</feature>
<feature type="chain" id="PRO_5032835014" evidence="4">
    <location>
        <begin position="27"/>
        <end position="490"/>
    </location>
</feature>
<evidence type="ECO:0000313" key="8">
    <source>
        <dbReference type="Proteomes" id="UP000601435"/>
    </source>
</evidence>
<gene>
    <name evidence="7" type="primary">Acmsd</name>
    <name evidence="7" type="ORF">SNEC2469_LOCUS14643</name>
</gene>
<keyword evidence="8" id="KW-1185">Reference proteome</keyword>
<dbReference type="PANTHER" id="PTHR21240">
    <property type="entry name" value="2-AMINO-3-CARBOXYLMUCONATE-6-SEMIALDEHYDE DECARBOXYLASE"/>
    <property type="match status" value="1"/>
</dbReference>
<accession>A0A812T3P3</accession>
<dbReference type="EMBL" id="CAJNJA010023538">
    <property type="protein sequence ID" value="CAE7512636.1"/>
    <property type="molecule type" value="Genomic_DNA"/>
</dbReference>
<dbReference type="GO" id="GO:0005737">
    <property type="term" value="C:cytoplasm"/>
    <property type="evidence" value="ECO:0007669"/>
    <property type="project" value="TreeGrafter"/>
</dbReference>
<evidence type="ECO:0000313" key="7">
    <source>
        <dbReference type="EMBL" id="CAE7512636.1"/>
    </source>
</evidence>
<keyword evidence="3" id="KW-0472">Membrane</keyword>
<proteinExistence type="inferred from homology"/>
<evidence type="ECO:0000256" key="4">
    <source>
        <dbReference type="SAM" id="SignalP"/>
    </source>
</evidence>
<dbReference type="InterPro" id="IPR032466">
    <property type="entry name" value="Metal_Hydrolase"/>
</dbReference>
<reference evidence="7" key="1">
    <citation type="submission" date="2021-02" db="EMBL/GenBank/DDBJ databases">
        <authorList>
            <person name="Dougan E. K."/>
            <person name="Rhodes N."/>
            <person name="Thang M."/>
            <person name="Chan C."/>
        </authorList>
    </citation>
    <scope>NUCLEOTIDE SEQUENCE</scope>
</reference>